<dbReference type="PANTHER" id="PTHR43172">
    <property type="entry name" value="ADENYLOSUCCINATE LYASE"/>
    <property type="match status" value="1"/>
</dbReference>
<keyword evidence="3" id="KW-0413">Isomerase</keyword>
<dbReference type="OrthoDB" id="9768878at2"/>
<dbReference type="InterPro" id="IPR022761">
    <property type="entry name" value="Fumarate_lyase_N"/>
</dbReference>
<feature type="domain" description="Adenylosuccinate lyase C-terminal" evidence="2">
    <location>
        <begin position="363"/>
        <end position="442"/>
    </location>
</feature>
<evidence type="ECO:0000313" key="4">
    <source>
        <dbReference type="Proteomes" id="UP000245283"/>
    </source>
</evidence>
<dbReference type="Pfam" id="PF10397">
    <property type="entry name" value="ADSL_C"/>
    <property type="match status" value="1"/>
</dbReference>
<dbReference type="EMBL" id="QETB01000001">
    <property type="protein sequence ID" value="PWF27284.1"/>
    <property type="molecule type" value="Genomic_DNA"/>
</dbReference>
<dbReference type="SUPFAM" id="SSF48557">
    <property type="entry name" value="L-aspartase-like"/>
    <property type="match status" value="1"/>
</dbReference>
<evidence type="ECO:0000256" key="1">
    <source>
        <dbReference type="ARBA" id="ARBA00023239"/>
    </source>
</evidence>
<dbReference type="Pfam" id="PF00206">
    <property type="entry name" value="Lyase_1"/>
    <property type="match status" value="1"/>
</dbReference>
<dbReference type="Proteomes" id="UP000245283">
    <property type="component" value="Unassembled WGS sequence"/>
</dbReference>
<comment type="caution">
    <text evidence="3">The sequence shown here is derived from an EMBL/GenBank/DDBJ whole genome shotgun (WGS) entry which is preliminary data.</text>
</comment>
<keyword evidence="1" id="KW-0456">Lyase</keyword>
<accession>A0A2V1KEE1</accession>
<organism evidence="3 4">
    <name type="scientific">Ancrocorticia populi</name>
    <dbReference type="NCBI Taxonomy" id="2175228"/>
    <lineage>
        <taxon>Bacteria</taxon>
        <taxon>Bacillati</taxon>
        <taxon>Actinomycetota</taxon>
        <taxon>Actinomycetes</taxon>
        <taxon>Actinomycetales</taxon>
        <taxon>Actinomycetaceae</taxon>
        <taxon>Ancrocorticia</taxon>
    </lineage>
</organism>
<sequence>MGIGALNSAIYKRGYTTPRMEEVWSERALVGAIFDVEAGLAEAQATLGIVPEQAAQAIREAAQPSDELIEDVSRGKVGNPLVAVLDALRARVSDDARGWIHFGATTQDILDTARALQISRSTDILLDELDQLIGVLANLAEEHATTPMVARTNGQHALPTTLGMRFVRWLAELRRNRERLTQMRPRVEIIQFSGAAGTYASLGEDGPRTARALAESLNLGYEPYPWHAAGDVMAEIACTTAIYAQTLGKIAEDLFTMQRTDMAEAHETMDAHSSGSSTMPQKLNPFTTMKASVSARLVAGMASTILTQPPAADERDHRQSEVQRDLIPQIFVATEGAASKLTALFGRLRFNTESLRANLNHEGVLLMSEGIMMALAPRLGQEGAHDLLQEFASEARENGKSLQDFLAERPEVAEKINGIDISELTQPENYTGLSRELSMEAAQPNK</sequence>
<dbReference type="PRINTS" id="PR00145">
    <property type="entry name" value="ARGSUCLYASE"/>
</dbReference>
<reference evidence="4" key="1">
    <citation type="submission" date="2018-05" db="EMBL/GenBank/DDBJ databases">
        <authorList>
            <person name="Li Y."/>
        </authorList>
    </citation>
    <scope>NUCLEOTIDE SEQUENCE [LARGE SCALE GENOMIC DNA]</scope>
    <source>
        <strain evidence="4">sk1b4</strain>
    </source>
</reference>
<dbReference type="CDD" id="cd01597">
    <property type="entry name" value="pCLME"/>
    <property type="match status" value="1"/>
</dbReference>
<proteinExistence type="predicted"/>
<keyword evidence="4" id="KW-1185">Reference proteome</keyword>
<evidence type="ECO:0000259" key="2">
    <source>
        <dbReference type="SMART" id="SM00998"/>
    </source>
</evidence>
<dbReference type="InterPro" id="IPR019468">
    <property type="entry name" value="AdenyloSucc_lyase_C"/>
</dbReference>
<dbReference type="GO" id="GO:0016853">
    <property type="term" value="F:isomerase activity"/>
    <property type="evidence" value="ECO:0007669"/>
    <property type="project" value="UniProtKB-KW"/>
</dbReference>
<dbReference type="InterPro" id="IPR000362">
    <property type="entry name" value="Fumarate_lyase_fam"/>
</dbReference>
<dbReference type="InterPro" id="IPR020557">
    <property type="entry name" value="Fumarate_lyase_CS"/>
</dbReference>
<dbReference type="SMART" id="SM00998">
    <property type="entry name" value="ADSL_C"/>
    <property type="match status" value="1"/>
</dbReference>
<dbReference type="Gene3D" id="1.20.200.10">
    <property type="entry name" value="Fumarase/aspartase (Central domain)"/>
    <property type="match status" value="1"/>
</dbReference>
<evidence type="ECO:0000313" key="3">
    <source>
        <dbReference type="EMBL" id="PWF27284.1"/>
    </source>
</evidence>
<dbReference type="GO" id="GO:0016829">
    <property type="term" value="F:lyase activity"/>
    <property type="evidence" value="ECO:0007669"/>
    <property type="project" value="UniProtKB-KW"/>
</dbReference>
<dbReference type="Gene3D" id="1.10.40.30">
    <property type="entry name" value="Fumarase/aspartase (C-terminal domain)"/>
    <property type="match status" value="1"/>
</dbReference>
<gene>
    <name evidence="3" type="ORF">DD236_02520</name>
</gene>
<protein>
    <submittedName>
        <fullName evidence="3">3-carboxy-cis,cis-muconate cycloisomerase</fullName>
    </submittedName>
</protein>
<dbReference type="PRINTS" id="PR00149">
    <property type="entry name" value="FUMRATELYASE"/>
</dbReference>
<name>A0A2V1KEE1_9ACTO</name>
<dbReference type="PROSITE" id="PS00163">
    <property type="entry name" value="FUMARATE_LYASES"/>
    <property type="match status" value="1"/>
</dbReference>
<dbReference type="InterPro" id="IPR008948">
    <property type="entry name" value="L-Aspartase-like"/>
</dbReference>
<dbReference type="AlphaFoldDB" id="A0A2V1KEE1"/>
<dbReference type="RefSeq" id="WP_109092783.1">
    <property type="nucleotide sequence ID" value="NZ_QETB01000001.1"/>
</dbReference>